<sequence>MRRFGFASFAVCLAITLVGCNVQTRSSSPGPIDADAPEEFSSTDSGLQYRILRKGNGNMPGPTSRVVVDYVGTLDNGIEFDSSYRRSDPTSFRLTDVVRGWTEGLQLVSEGGMIELKIPAELGYGNSPPPGSGIPIGATLNFIVELHEIK</sequence>
<dbReference type="InterPro" id="IPR001179">
    <property type="entry name" value="PPIase_FKBP_dom"/>
</dbReference>
<dbReference type="AlphaFoldDB" id="A0A5C5YAL1"/>
<comment type="catalytic activity">
    <reaction evidence="1 5 6">
        <text>[protein]-peptidylproline (omega=180) = [protein]-peptidylproline (omega=0)</text>
        <dbReference type="Rhea" id="RHEA:16237"/>
        <dbReference type="Rhea" id="RHEA-COMP:10747"/>
        <dbReference type="Rhea" id="RHEA-COMP:10748"/>
        <dbReference type="ChEBI" id="CHEBI:83833"/>
        <dbReference type="ChEBI" id="CHEBI:83834"/>
        <dbReference type="EC" id="5.2.1.8"/>
    </reaction>
</comment>
<dbReference type="EMBL" id="SJPL01000001">
    <property type="protein sequence ID" value="TWT72164.1"/>
    <property type="molecule type" value="Genomic_DNA"/>
</dbReference>
<evidence type="ECO:0000256" key="5">
    <source>
        <dbReference type="PROSITE-ProRule" id="PRU00277"/>
    </source>
</evidence>
<organism evidence="8 9">
    <name type="scientific">Crateriforma conspicua</name>
    <dbReference type="NCBI Taxonomy" id="2527996"/>
    <lineage>
        <taxon>Bacteria</taxon>
        <taxon>Pseudomonadati</taxon>
        <taxon>Planctomycetota</taxon>
        <taxon>Planctomycetia</taxon>
        <taxon>Planctomycetales</taxon>
        <taxon>Planctomycetaceae</taxon>
        <taxon>Crateriforma</taxon>
    </lineage>
</organism>
<dbReference type="GO" id="GO:0003755">
    <property type="term" value="F:peptidyl-prolyl cis-trans isomerase activity"/>
    <property type="evidence" value="ECO:0007669"/>
    <property type="project" value="UniProtKB-UniRule"/>
</dbReference>
<name>A0A5C5YAL1_9PLAN</name>
<dbReference type="PROSITE" id="PS51257">
    <property type="entry name" value="PROKAR_LIPOPROTEIN"/>
    <property type="match status" value="1"/>
</dbReference>
<evidence type="ECO:0000259" key="7">
    <source>
        <dbReference type="PROSITE" id="PS50059"/>
    </source>
</evidence>
<gene>
    <name evidence="8" type="ORF">Pan14r_44810</name>
</gene>
<dbReference type="Pfam" id="PF00254">
    <property type="entry name" value="FKBP_C"/>
    <property type="match status" value="1"/>
</dbReference>
<evidence type="ECO:0000313" key="8">
    <source>
        <dbReference type="EMBL" id="TWT72164.1"/>
    </source>
</evidence>
<evidence type="ECO:0000256" key="3">
    <source>
        <dbReference type="ARBA" id="ARBA00023110"/>
    </source>
</evidence>
<keyword evidence="9" id="KW-1185">Reference proteome</keyword>
<dbReference type="OrthoDB" id="280278at2"/>
<dbReference type="EC" id="5.2.1.8" evidence="6"/>
<dbReference type="Gene3D" id="3.10.50.40">
    <property type="match status" value="1"/>
</dbReference>
<keyword evidence="4 5" id="KW-0413">Isomerase</keyword>
<dbReference type="InterPro" id="IPR046357">
    <property type="entry name" value="PPIase_dom_sf"/>
</dbReference>
<comment type="similarity">
    <text evidence="2 6">Belongs to the FKBP-type PPIase family.</text>
</comment>
<evidence type="ECO:0000256" key="4">
    <source>
        <dbReference type="ARBA" id="ARBA00023235"/>
    </source>
</evidence>
<reference evidence="8 9" key="1">
    <citation type="submission" date="2019-02" db="EMBL/GenBank/DDBJ databases">
        <title>Deep-cultivation of Planctomycetes and their phenomic and genomic characterization uncovers novel biology.</title>
        <authorList>
            <person name="Wiegand S."/>
            <person name="Jogler M."/>
            <person name="Boedeker C."/>
            <person name="Pinto D."/>
            <person name="Vollmers J."/>
            <person name="Rivas-Marin E."/>
            <person name="Kohn T."/>
            <person name="Peeters S.H."/>
            <person name="Heuer A."/>
            <person name="Rast P."/>
            <person name="Oberbeckmann S."/>
            <person name="Bunk B."/>
            <person name="Jeske O."/>
            <person name="Meyerdierks A."/>
            <person name="Storesund J.E."/>
            <person name="Kallscheuer N."/>
            <person name="Luecker S."/>
            <person name="Lage O.M."/>
            <person name="Pohl T."/>
            <person name="Merkel B.J."/>
            <person name="Hornburger P."/>
            <person name="Mueller R.-W."/>
            <person name="Bruemmer F."/>
            <person name="Labrenz M."/>
            <person name="Spormann A.M."/>
            <person name="Op Den Camp H."/>
            <person name="Overmann J."/>
            <person name="Amann R."/>
            <person name="Jetten M.S.M."/>
            <person name="Mascher T."/>
            <person name="Medema M.H."/>
            <person name="Devos D.P."/>
            <person name="Kaster A.-K."/>
            <person name="Ovreas L."/>
            <person name="Rohde M."/>
            <person name="Galperin M.Y."/>
            <person name="Jogler C."/>
        </authorList>
    </citation>
    <scope>NUCLEOTIDE SEQUENCE [LARGE SCALE GENOMIC DNA]</scope>
    <source>
        <strain evidence="8 9">Pan14r</strain>
    </source>
</reference>
<evidence type="ECO:0000313" key="9">
    <source>
        <dbReference type="Proteomes" id="UP000317238"/>
    </source>
</evidence>
<proteinExistence type="inferred from homology"/>
<feature type="domain" description="PPIase FKBP-type" evidence="7">
    <location>
        <begin position="63"/>
        <end position="150"/>
    </location>
</feature>
<protein>
    <recommendedName>
        <fullName evidence="6">Peptidyl-prolyl cis-trans isomerase</fullName>
        <ecNumber evidence="6">5.2.1.8</ecNumber>
    </recommendedName>
</protein>
<dbReference type="Proteomes" id="UP000317238">
    <property type="component" value="Unassembled WGS sequence"/>
</dbReference>
<accession>A0A5C5YAL1</accession>
<evidence type="ECO:0000256" key="6">
    <source>
        <dbReference type="RuleBase" id="RU003915"/>
    </source>
</evidence>
<dbReference type="PROSITE" id="PS50059">
    <property type="entry name" value="FKBP_PPIASE"/>
    <property type="match status" value="1"/>
</dbReference>
<dbReference type="PANTHER" id="PTHR43811">
    <property type="entry name" value="FKBP-TYPE PEPTIDYL-PROLYL CIS-TRANS ISOMERASE FKPA"/>
    <property type="match status" value="1"/>
</dbReference>
<dbReference type="PANTHER" id="PTHR43811:SF19">
    <property type="entry name" value="39 KDA FK506-BINDING NUCLEAR PROTEIN"/>
    <property type="match status" value="1"/>
</dbReference>
<comment type="caution">
    <text evidence="8">The sequence shown here is derived from an EMBL/GenBank/DDBJ whole genome shotgun (WGS) entry which is preliminary data.</text>
</comment>
<dbReference type="SUPFAM" id="SSF54534">
    <property type="entry name" value="FKBP-like"/>
    <property type="match status" value="1"/>
</dbReference>
<evidence type="ECO:0000256" key="1">
    <source>
        <dbReference type="ARBA" id="ARBA00000971"/>
    </source>
</evidence>
<evidence type="ECO:0000256" key="2">
    <source>
        <dbReference type="ARBA" id="ARBA00006577"/>
    </source>
</evidence>
<keyword evidence="3 5" id="KW-0697">Rotamase</keyword>